<evidence type="ECO:0000256" key="1">
    <source>
        <dbReference type="SAM" id="MobiDB-lite"/>
    </source>
</evidence>
<protein>
    <submittedName>
        <fullName evidence="2">Uncharacterized protein</fullName>
    </submittedName>
</protein>
<feature type="region of interest" description="Disordered" evidence="1">
    <location>
        <begin position="36"/>
        <end position="55"/>
    </location>
</feature>
<gene>
    <name evidence="2" type="ORF">RSSM_01002</name>
</gene>
<dbReference type="AlphaFoldDB" id="M5UI73"/>
<dbReference type="EMBL" id="ANOH01000082">
    <property type="protein sequence ID" value="EMI57551.1"/>
    <property type="molecule type" value="Genomic_DNA"/>
</dbReference>
<proteinExistence type="predicted"/>
<evidence type="ECO:0000313" key="2">
    <source>
        <dbReference type="EMBL" id="EMI57551.1"/>
    </source>
</evidence>
<name>M5UI73_9BACT</name>
<evidence type="ECO:0000313" key="3">
    <source>
        <dbReference type="Proteomes" id="UP000011885"/>
    </source>
</evidence>
<sequence length="55" mass="6289">MILLDELGGYRGTRWAAAEHDEIEMMFGHGTDISKKRMPKMNLPKDVAKKTAGWR</sequence>
<keyword evidence="3" id="KW-1185">Reference proteome</keyword>
<organism evidence="2 3">
    <name type="scientific">Rhodopirellula sallentina SM41</name>
    <dbReference type="NCBI Taxonomy" id="1263870"/>
    <lineage>
        <taxon>Bacteria</taxon>
        <taxon>Pseudomonadati</taxon>
        <taxon>Planctomycetota</taxon>
        <taxon>Planctomycetia</taxon>
        <taxon>Pirellulales</taxon>
        <taxon>Pirellulaceae</taxon>
        <taxon>Rhodopirellula</taxon>
    </lineage>
</organism>
<comment type="caution">
    <text evidence="2">The sequence shown here is derived from an EMBL/GenBank/DDBJ whole genome shotgun (WGS) entry which is preliminary data.</text>
</comment>
<reference evidence="2 3" key="1">
    <citation type="journal article" date="2013" name="Mar. Genomics">
        <title>Expression of sulfatases in Rhodopirellula baltica and the diversity of sulfatases in the genus Rhodopirellula.</title>
        <authorList>
            <person name="Wegner C.E."/>
            <person name="Richter-Heitmann T."/>
            <person name="Klindworth A."/>
            <person name="Klockow C."/>
            <person name="Richter M."/>
            <person name="Achstetter T."/>
            <person name="Glockner F.O."/>
            <person name="Harder J."/>
        </authorList>
    </citation>
    <scope>NUCLEOTIDE SEQUENCE [LARGE SCALE GENOMIC DNA]</scope>
    <source>
        <strain evidence="2 3">SM41</strain>
    </source>
</reference>
<accession>M5UI73</accession>
<dbReference type="PATRIC" id="fig|1263870.3.peg.1090"/>
<dbReference type="Proteomes" id="UP000011885">
    <property type="component" value="Unassembled WGS sequence"/>
</dbReference>